<dbReference type="InterPro" id="IPR015915">
    <property type="entry name" value="Kelch-typ_b-propeller"/>
</dbReference>
<feature type="compositionally biased region" description="Basic and acidic residues" evidence="1">
    <location>
        <begin position="1674"/>
        <end position="1685"/>
    </location>
</feature>
<keyword evidence="3" id="KW-1185">Reference proteome</keyword>
<feature type="region of interest" description="Disordered" evidence="1">
    <location>
        <begin position="1315"/>
        <end position="1498"/>
    </location>
</feature>
<evidence type="ECO:0000256" key="1">
    <source>
        <dbReference type="SAM" id="MobiDB-lite"/>
    </source>
</evidence>
<name>A0AAN6GE56_9BASI</name>
<feature type="region of interest" description="Disordered" evidence="1">
    <location>
        <begin position="500"/>
        <end position="519"/>
    </location>
</feature>
<feature type="compositionally biased region" description="Gly residues" evidence="1">
    <location>
        <begin position="1527"/>
        <end position="1536"/>
    </location>
</feature>
<dbReference type="PANTHER" id="PTHR43503:SF2">
    <property type="entry name" value="NEGATIVE REGULATOR OF SPORULATION MDS3-RELATED"/>
    <property type="match status" value="1"/>
</dbReference>
<feature type="compositionally biased region" description="Polar residues" evidence="1">
    <location>
        <begin position="1553"/>
        <end position="1564"/>
    </location>
</feature>
<feature type="compositionally biased region" description="Polar residues" evidence="1">
    <location>
        <begin position="1324"/>
        <end position="1333"/>
    </location>
</feature>
<feature type="region of interest" description="Disordered" evidence="1">
    <location>
        <begin position="38"/>
        <end position="78"/>
    </location>
</feature>
<dbReference type="EMBL" id="JAPDMQ010000170">
    <property type="protein sequence ID" value="KAK0532033.1"/>
    <property type="molecule type" value="Genomic_DNA"/>
</dbReference>
<dbReference type="GO" id="GO:0045454">
    <property type="term" value="P:cell redox homeostasis"/>
    <property type="evidence" value="ECO:0007669"/>
    <property type="project" value="TreeGrafter"/>
</dbReference>
<feature type="compositionally biased region" description="Low complexity" evidence="1">
    <location>
        <begin position="1336"/>
        <end position="1346"/>
    </location>
</feature>
<evidence type="ECO:0008006" key="4">
    <source>
        <dbReference type="Google" id="ProtNLM"/>
    </source>
</evidence>
<feature type="compositionally biased region" description="Polar residues" evidence="1">
    <location>
        <begin position="1281"/>
        <end position="1290"/>
    </location>
</feature>
<gene>
    <name evidence="2" type="ORF">OC842_003430</name>
</gene>
<proteinExistence type="predicted"/>
<feature type="compositionally biased region" description="Polar residues" evidence="1">
    <location>
        <begin position="330"/>
        <end position="357"/>
    </location>
</feature>
<dbReference type="SUPFAM" id="SSF117281">
    <property type="entry name" value="Kelch motif"/>
    <property type="match status" value="1"/>
</dbReference>
<evidence type="ECO:0000313" key="3">
    <source>
        <dbReference type="Proteomes" id="UP001176521"/>
    </source>
</evidence>
<feature type="compositionally biased region" description="Low complexity" evidence="1">
    <location>
        <begin position="367"/>
        <end position="381"/>
    </location>
</feature>
<feature type="compositionally biased region" description="Low complexity" evidence="1">
    <location>
        <begin position="49"/>
        <end position="66"/>
    </location>
</feature>
<feature type="compositionally biased region" description="Low complexity" evidence="1">
    <location>
        <begin position="1485"/>
        <end position="1498"/>
    </location>
</feature>
<protein>
    <recommendedName>
        <fullName evidence="4">BTB domain-containing protein</fullName>
    </recommendedName>
</protein>
<comment type="caution">
    <text evidence="2">The sequence shown here is derived from an EMBL/GenBank/DDBJ whole genome shotgun (WGS) entry which is preliminary data.</text>
</comment>
<feature type="compositionally biased region" description="Low complexity" evidence="1">
    <location>
        <begin position="1575"/>
        <end position="1584"/>
    </location>
</feature>
<dbReference type="Pfam" id="PF24681">
    <property type="entry name" value="Kelch_KLHDC2_KLHL20_DRC7"/>
    <property type="match status" value="1"/>
</dbReference>
<feature type="compositionally biased region" description="Polar residues" evidence="1">
    <location>
        <begin position="382"/>
        <end position="400"/>
    </location>
</feature>
<dbReference type="GO" id="GO:0005829">
    <property type="term" value="C:cytosol"/>
    <property type="evidence" value="ECO:0007669"/>
    <property type="project" value="TreeGrafter"/>
</dbReference>
<feature type="region of interest" description="Disordered" evidence="1">
    <location>
        <begin position="662"/>
        <end position="696"/>
    </location>
</feature>
<dbReference type="Gene3D" id="2.120.10.80">
    <property type="entry name" value="Kelch-type beta propeller"/>
    <property type="match status" value="1"/>
</dbReference>
<dbReference type="Proteomes" id="UP001176521">
    <property type="component" value="Unassembled WGS sequence"/>
</dbReference>
<feature type="region of interest" description="Disordered" evidence="1">
    <location>
        <begin position="1247"/>
        <end position="1297"/>
    </location>
</feature>
<dbReference type="PANTHER" id="PTHR43503">
    <property type="entry name" value="MCG48959-RELATED"/>
    <property type="match status" value="1"/>
</dbReference>
<feature type="compositionally biased region" description="Low complexity" evidence="1">
    <location>
        <begin position="1384"/>
        <end position="1432"/>
    </location>
</feature>
<feature type="region of interest" description="Disordered" evidence="1">
    <location>
        <begin position="1016"/>
        <end position="1035"/>
    </location>
</feature>
<accession>A0AAN6GE56</accession>
<dbReference type="GO" id="GO:0005739">
    <property type="term" value="C:mitochondrion"/>
    <property type="evidence" value="ECO:0007669"/>
    <property type="project" value="TreeGrafter"/>
</dbReference>
<feature type="region of interest" description="Disordered" evidence="1">
    <location>
        <begin position="1518"/>
        <end position="1685"/>
    </location>
</feature>
<feature type="region of interest" description="Disordered" evidence="1">
    <location>
        <begin position="1062"/>
        <end position="1086"/>
    </location>
</feature>
<feature type="compositionally biased region" description="Low complexity" evidence="1">
    <location>
        <begin position="855"/>
        <end position="875"/>
    </location>
</feature>
<organism evidence="2 3">
    <name type="scientific">Tilletia horrida</name>
    <dbReference type="NCBI Taxonomy" id="155126"/>
    <lineage>
        <taxon>Eukaryota</taxon>
        <taxon>Fungi</taxon>
        <taxon>Dikarya</taxon>
        <taxon>Basidiomycota</taxon>
        <taxon>Ustilaginomycotina</taxon>
        <taxon>Exobasidiomycetes</taxon>
        <taxon>Tilletiales</taxon>
        <taxon>Tilletiaceae</taxon>
        <taxon>Tilletia</taxon>
    </lineage>
</organism>
<feature type="region of interest" description="Disordered" evidence="1">
    <location>
        <begin position="847"/>
        <end position="920"/>
    </location>
</feature>
<reference evidence="2" key="1">
    <citation type="journal article" date="2023" name="PhytoFront">
        <title>Draft Genome Resources of Seven Strains of Tilletia horrida, Causal Agent of Kernel Smut of Rice.</title>
        <authorList>
            <person name="Khanal S."/>
            <person name="Antony Babu S."/>
            <person name="Zhou X.G."/>
        </authorList>
    </citation>
    <scope>NUCLEOTIDE SEQUENCE</scope>
    <source>
        <strain evidence="2">TX3</strain>
    </source>
</reference>
<evidence type="ECO:0000313" key="2">
    <source>
        <dbReference type="EMBL" id="KAK0532033.1"/>
    </source>
</evidence>
<feature type="compositionally biased region" description="Gly residues" evidence="1">
    <location>
        <begin position="1449"/>
        <end position="1461"/>
    </location>
</feature>
<sequence length="1685" mass="174927">MDRQHPLIAFASRWHACTGDVPPPLVGASITFVEVPDPASSSHRTVRPAATATSSSSTDAQGSNSAALPAGATSSTPGFTGVTSKSRIYVFGGRLVSTRRMISDLWHLDLDTLVWTKVTPRASVPLPGQPVPKHTPSPRYFHSADVWNDKLIIFGGMGYQAAGTARTEQLVTDSVSAADNGGSSSGGTGAGAGGKNPTEQLCVLDDILTFDLITNEWNFSFVPKDRQASSTQFRPAARYAHLSAISSEFLIVLGGQNAANGYIERIDVFHLPSRTWAGHQVFEKQCGSYRSLVASPQFMVSTGCKAPIEDAQMALRMGSSATGAPSSLAFAQNRAQSRASDAATSPSVASMDASSYDRNGDRNRSDSTASRPSLLSMSSFSGNAPSSTDTSTLRSAPSESGTKHGMGPGAGTGLSALVGNPAHASTANLSLFSHTGSSIVGSSQLESEDGASTTGADFAMGVARDASNYAEEMDRPALPTYPLPMSLPASQARITRSTRAGPISRPAAEDETIADASKPSVPWPAPPLYLYSNYHFTDVKREIEVVSLEMRQREGSGANRAKVASDSIDLSNTDVSLKFQEISSAMRGAMLPPGLRFPTGTVVGEHLIVSGTYLANTSQSFSIWSLHLPTLVWTRIDVGNILSTGSWNRAVVWPGNSSDAMHRKYAKSAPKRAAGSSHDRDQEHSSGSTSSAPKEGGFAVGSAGADLLGQDTLHDETTLIRPPFKGNKLVILGHRGRDLVNDYNHRQVNCDHVIIVDLESWGIYQPPASAFSASNGIGSSADAGPSLDTFRTATGTAMAVELGLAKLRSSAQGGLVPVSFLSSNVGDSGSPASVPKDNQQLRSVFGPSVTRLRSDSSATASSADSGSSRSQRRAATPAEPAVPEDAANQEPTEQLLPGPESTASSATHEDLVSPPPQQRMVAPLPFAPLSFGGRGDFEIICSDGLWIGCDRIVLERRWPWFAERMKEYRKRAKRFAAANASGQSQPAALSAQATGGQADNLAASKSRLDATVGVVGNSQPQSTEASDATQDSARSGTALLEEGKKLANGAVVPALGREDENVKETGLSVASPSIRRSPDPRMTPRQLVFPEPSPVVLALLEFLYTRTICTALQRHPVVLASLLVLGTTYQLHDLVQWCVHAAHVVITSDLSPPSSDARLTSRNATPTSTSLAAFAAKSAFADGSIYAGSALNTYDPVRNELSIEQRHRYAVLLFEAATLCGSEALQIRALRTVMSLNKYEVGRQHLEQRKKTHAVSPSGAGVMEHHDGYDNLGRPEHGRTRASTTASGYPNQKPVLSLTSPAAQTPYQHLMGEARGSLDEGNEATATSASYGTGRSGFVSSGQASGVGSGPTRPRATTNPSKNDGLMGRTSLSGSGGQYRNGIVPSASQPQSQSQLQTVTQGMPPSAAGPALTAGSASSTGSSLLSNNSRLPGGKKRFSLFGRTMGSSSGVGGSGTGGGGPASTSPIPSPSTSNVDVSTLGMGAGTQTQEHQHQQQQMVGAVEQIGSFRLEHQANASMVPRPSEDVYGGGQNGGLGPHPQQMGRTVSDGLPPASSSSRLAQTILTRVGGQPSAGSMPSPSSEQPPISPPRMSSQTRVGRGLSSATRAPRVSGGGGGGPGSNSGAGGGSTSGGSGPGSAVGTSGQRDETAGGGRKSGSSSADVANAPPSGLVARLVREREASGGPP</sequence>
<feature type="compositionally biased region" description="Basic and acidic residues" evidence="1">
    <location>
        <begin position="1263"/>
        <end position="1279"/>
    </location>
</feature>
<feature type="compositionally biased region" description="Low complexity" evidence="1">
    <location>
        <begin position="1462"/>
        <end position="1473"/>
    </location>
</feature>
<feature type="region of interest" description="Disordered" evidence="1">
    <location>
        <begin position="330"/>
        <end position="417"/>
    </location>
</feature>
<feature type="compositionally biased region" description="Gly residues" evidence="1">
    <location>
        <begin position="1611"/>
        <end position="1637"/>
    </location>
</feature>